<keyword evidence="3 5" id="KW-0560">Oxidoreductase</keyword>
<comment type="similarity">
    <text evidence="1 5">Belongs to the aldehyde dehydrogenase family.</text>
</comment>
<evidence type="ECO:0000256" key="1">
    <source>
        <dbReference type="ARBA" id="ARBA00009986"/>
    </source>
</evidence>
<dbReference type="OrthoDB" id="9762913at2"/>
<dbReference type="CDD" id="cd07082">
    <property type="entry name" value="ALDH_F11_NP-GAPDH"/>
    <property type="match status" value="1"/>
</dbReference>
<proteinExistence type="inferred from homology"/>
<dbReference type="Gene3D" id="3.40.309.10">
    <property type="entry name" value="Aldehyde Dehydrogenase, Chain A, domain 2"/>
    <property type="match status" value="1"/>
</dbReference>
<evidence type="ECO:0000256" key="4">
    <source>
        <dbReference type="PROSITE-ProRule" id="PRU10007"/>
    </source>
</evidence>
<dbReference type="InterPro" id="IPR029510">
    <property type="entry name" value="Ald_DH_CS_GLU"/>
</dbReference>
<dbReference type="InterPro" id="IPR015590">
    <property type="entry name" value="Aldehyde_DH_dom"/>
</dbReference>
<dbReference type="STRING" id="571932.SAMN05421743_103350"/>
<dbReference type="InterPro" id="IPR016162">
    <property type="entry name" value="Ald_DH_N"/>
</dbReference>
<evidence type="ECO:0000313" key="8">
    <source>
        <dbReference type="Proteomes" id="UP000198584"/>
    </source>
</evidence>
<organism evidence="7 8">
    <name type="scientific">Thalassobacillus cyri</name>
    <dbReference type="NCBI Taxonomy" id="571932"/>
    <lineage>
        <taxon>Bacteria</taxon>
        <taxon>Bacillati</taxon>
        <taxon>Bacillota</taxon>
        <taxon>Bacilli</taxon>
        <taxon>Bacillales</taxon>
        <taxon>Bacillaceae</taxon>
        <taxon>Thalassobacillus</taxon>
    </lineage>
</organism>
<dbReference type="PANTHER" id="PTHR42991">
    <property type="entry name" value="ALDEHYDE DEHYDROGENASE"/>
    <property type="match status" value="1"/>
</dbReference>
<evidence type="ECO:0000256" key="2">
    <source>
        <dbReference type="ARBA" id="ARBA00022857"/>
    </source>
</evidence>
<name>A0A1H3ZS58_9BACI</name>
<dbReference type="PANTHER" id="PTHR42991:SF1">
    <property type="entry name" value="ALDEHYDE DEHYDROGENASE"/>
    <property type="match status" value="1"/>
</dbReference>
<evidence type="ECO:0000313" key="7">
    <source>
        <dbReference type="EMBL" id="SEA26498.1"/>
    </source>
</evidence>
<dbReference type="InterPro" id="IPR051020">
    <property type="entry name" value="ALDH-related_metabolic_enz"/>
</dbReference>
<evidence type="ECO:0000256" key="3">
    <source>
        <dbReference type="ARBA" id="ARBA00023002"/>
    </source>
</evidence>
<dbReference type="Gene3D" id="3.40.605.10">
    <property type="entry name" value="Aldehyde Dehydrogenase, Chain A, domain 1"/>
    <property type="match status" value="1"/>
</dbReference>
<protein>
    <submittedName>
        <fullName evidence="7">Glyceraldehyde-3-phosphate dehydrogenase (NADP+)</fullName>
    </submittedName>
</protein>
<dbReference type="GO" id="GO:0008911">
    <property type="term" value="F:lactaldehyde dehydrogenase (NAD+) activity"/>
    <property type="evidence" value="ECO:0007669"/>
    <property type="project" value="TreeGrafter"/>
</dbReference>
<dbReference type="PROSITE" id="PS00070">
    <property type="entry name" value="ALDEHYDE_DEHYDR_CYS"/>
    <property type="match status" value="1"/>
</dbReference>
<dbReference type="InterPro" id="IPR016163">
    <property type="entry name" value="Ald_DH_C"/>
</dbReference>
<keyword evidence="2" id="KW-0521">NADP</keyword>
<evidence type="ECO:0000256" key="5">
    <source>
        <dbReference type="RuleBase" id="RU003345"/>
    </source>
</evidence>
<dbReference type="AlphaFoldDB" id="A0A1H3ZS58"/>
<dbReference type="FunFam" id="3.40.309.10:FF:000022">
    <property type="entry name" value="NADP-dependent glyceraldehyde-3-phosphate dehydrogenase"/>
    <property type="match status" value="1"/>
</dbReference>
<dbReference type="InterPro" id="IPR016161">
    <property type="entry name" value="Ald_DH/histidinol_DH"/>
</dbReference>
<keyword evidence="8" id="KW-1185">Reference proteome</keyword>
<evidence type="ECO:0000259" key="6">
    <source>
        <dbReference type="Pfam" id="PF00171"/>
    </source>
</evidence>
<feature type="active site" evidence="4">
    <location>
        <position position="237"/>
    </location>
</feature>
<dbReference type="PROSITE" id="PS00687">
    <property type="entry name" value="ALDEHYDE_DEHYDR_GLU"/>
    <property type="match status" value="1"/>
</dbReference>
<sequence>MTVEKEKVVYSVAGEEAIGSFSLMSQEEVNQAITKASKAQQAWAETEVYKRADILHKWADRLLEQQEKIGTMIYKEVGKNKASAMKEVKRTADLIRYTAEEGCRIHGDMLRGDSFRGGSSNKIAMADREPLGVVLAISPFNYPVNLAASKIAPALISGNSVVFKPASQGALSGRLMIDALLETEIPEDIVQLVTGKGSEIGDFIVTHPEISMITFTGSTEVGQSISEKAKMIPVVLELGGKDPAIVLNDADLDLAADQIASGAYSYSGQRCTAIKRVLVADSVADQLSEKIKQKVEGLTVGNPQDDAAVTPLIDGKAADFVQGLINDALEKGAKLVTGNKREGNLIYPTLIDEVTSDMDIAWEEPFGPVLPIIRITDEKDFVAVANESQYGLQASIFTADVQKAMDIGGKLHVGSVQLNAKTERGPDHFPFIGAKNSGLGAQGIRRSIESMTRDKLFVLNM</sequence>
<dbReference type="InterPro" id="IPR016160">
    <property type="entry name" value="Ald_DH_CS_CYS"/>
</dbReference>
<reference evidence="7 8" key="1">
    <citation type="submission" date="2016-10" db="EMBL/GenBank/DDBJ databases">
        <authorList>
            <person name="de Groot N.N."/>
        </authorList>
    </citation>
    <scope>NUCLEOTIDE SEQUENCE [LARGE SCALE GENOMIC DNA]</scope>
    <source>
        <strain evidence="7 8">CCM7597</strain>
    </source>
</reference>
<accession>A0A1H3ZS58</accession>
<gene>
    <name evidence="7" type="ORF">SAMN05421743_103350</name>
</gene>
<dbReference type="EMBL" id="FNQR01000003">
    <property type="protein sequence ID" value="SEA26498.1"/>
    <property type="molecule type" value="Genomic_DNA"/>
</dbReference>
<feature type="domain" description="Aldehyde dehydrogenase" evidence="6">
    <location>
        <begin position="8"/>
        <end position="455"/>
    </location>
</feature>
<dbReference type="SUPFAM" id="SSF53720">
    <property type="entry name" value="ALDH-like"/>
    <property type="match status" value="1"/>
</dbReference>
<dbReference type="Proteomes" id="UP000198584">
    <property type="component" value="Unassembled WGS sequence"/>
</dbReference>
<dbReference type="Pfam" id="PF00171">
    <property type="entry name" value="Aldedh"/>
    <property type="match status" value="1"/>
</dbReference>